<sequence>MVLSEIEIIYSGLNTKTNIMKKLTILFVFVLFAMGCADNMDTVPQPIEPDTTIDANLDAPKSSTPEEEEDKPMPPRLPKTNG</sequence>
<gene>
    <name evidence="2" type="ORF">OB69_10310</name>
</gene>
<dbReference type="PATRIC" id="fig|1566026.4.peg.347"/>
<proteinExistence type="predicted"/>
<dbReference type="Proteomes" id="UP000036908">
    <property type="component" value="Unassembled WGS sequence"/>
</dbReference>
<accession>A0A0L8AKK8</accession>
<organism evidence="2 3">
    <name type="scientific">Roseivirga seohaensis subsp. aquiponti</name>
    <dbReference type="NCBI Taxonomy" id="1566026"/>
    <lineage>
        <taxon>Bacteria</taxon>
        <taxon>Pseudomonadati</taxon>
        <taxon>Bacteroidota</taxon>
        <taxon>Cytophagia</taxon>
        <taxon>Cytophagales</taxon>
        <taxon>Roseivirgaceae</taxon>
        <taxon>Roseivirga</taxon>
    </lineage>
</organism>
<reference evidence="3" key="1">
    <citation type="submission" date="2014-11" db="EMBL/GenBank/DDBJ databases">
        <title>Genome sequencing of Roseivirga sp. D-25.</title>
        <authorList>
            <person name="Selvaratnam C."/>
            <person name="Thevarajoo S."/>
            <person name="Goh K.M."/>
            <person name="Eee R."/>
            <person name="Chan K.-G."/>
            <person name="Chong C.S."/>
        </authorList>
    </citation>
    <scope>NUCLEOTIDE SEQUENCE [LARGE SCALE GENOMIC DNA]</scope>
    <source>
        <strain evidence="3">D-25</strain>
    </source>
</reference>
<evidence type="ECO:0000313" key="2">
    <source>
        <dbReference type="EMBL" id="KOF02700.1"/>
    </source>
</evidence>
<dbReference type="EMBL" id="JSVA01000010">
    <property type="protein sequence ID" value="KOF02700.1"/>
    <property type="molecule type" value="Genomic_DNA"/>
</dbReference>
<dbReference type="AlphaFoldDB" id="A0A0L8AKK8"/>
<comment type="caution">
    <text evidence="2">The sequence shown here is derived from an EMBL/GenBank/DDBJ whole genome shotgun (WGS) entry which is preliminary data.</text>
</comment>
<protein>
    <submittedName>
        <fullName evidence="2">Uncharacterized protein</fullName>
    </submittedName>
</protein>
<feature type="region of interest" description="Disordered" evidence="1">
    <location>
        <begin position="42"/>
        <end position="82"/>
    </location>
</feature>
<evidence type="ECO:0000313" key="3">
    <source>
        <dbReference type="Proteomes" id="UP000036908"/>
    </source>
</evidence>
<name>A0A0L8AKK8_9BACT</name>
<evidence type="ECO:0000256" key="1">
    <source>
        <dbReference type="SAM" id="MobiDB-lite"/>
    </source>
</evidence>
<keyword evidence="3" id="KW-1185">Reference proteome</keyword>